<name>A0A0F6S2K8_STRSU</name>
<feature type="transmembrane region" description="Helical" evidence="6">
    <location>
        <begin position="110"/>
        <end position="128"/>
    </location>
</feature>
<dbReference type="EMBL" id="KM972257">
    <property type="protein sequence ID" value="AKE79912.1"/>
    <property type="molecule type" value="Genomic_DNA"/>
</dbReference>
<evidence type="ECO:0000256" key="6">
    <source>
        <dbReference type="SAM" id="Phobius"/>
    </source>
</evidence>
<feature type="transmembrane region" description="Helical" evidence="6">
    <location>
        <begin position="231"/>
        <end position="248"/>
    </location>
</feature>
<accession>A0A0F6S2K8</accession>
<evidence type="ECO:0000256" key="5">
    <source>
        <dbReference type="ARBA" id="ARBA00023136"/>
    </source>
</evidence>
<dbReference type="GO" id="GO:0005886">
    <property type="term" value="C:plasma membrane"/>
    <property type="evidence" value="ECO:0007669"/>
    <property type="project" value="UniProtKB-SubCell"/>
</dbReference>
<sequence>MGNYKKLLNNSILFAIGNFGSKFITFLLVPFYAHYLSAEQFGISDTMLTTITNLIAPVVFLSIYDAVLRFGLDSSYDKEKVISNSIFIGIFGFCIALVFLPILMLTSFKIYIHYFYILLALAFFQNLFGQYARSKGKVQLFSLNGILLSIFIAMFSYIFIVQLRKGLDGFFLAQIIAYSLSDIILFFGSDACHDISPKFVTKQDIRILLIYSIPLVPNSIMWWLMTVSSRYLVLYLSGAYWTGLFVVASKFPSLLSTVNQVFIQAWQISAVEEERSTTAVDYYTTVFKSLASMLLISSSLLTMLIKPLFSILFSSDYFTAWYLVPLLTLGTIFSAFSDYFATNYIVSKKTEGILRTSMYGGLVNFLLNIVLITFLGLVGAALSNAISFFVIFLLRYYGTKDIVDVKIDWTQIYGSILLIILQLILLFFDLEIMLLIQFLLLICIVYLNKFFICTLINKIVR</sequence>
<feature type="transmembrane region" description="Helical" evidence="6">
    <location>
        <begin position="208"/>
        <end position="225"/>
    </location>
</feature>
<feature type="transmembrane region" description="Helical" evidence="6">
    <location>
        <begin position="12"/>
        <end position="34"/>
    </location>
</feature>
<feature type="transmembrane region" description="Helical" evidence="6">
    <location>
        <begin position="410"/>
        <end position="428"/>
    </location>
</feature>
<evidence type="ECO:0000256" key="1">
    <source>
        <dbReference type="ARBA" id="ARBA00004651"/>
    </source>
</evidence>
<dbReference type="PANTHER" id="PTHR30250">
    <property type="entry name" value="PST FAMILY PREDICTED COLANIC ACID TRANSPORTER"/>
    <property type="match status" value="1"/>
</dbReference>
<dbReference type="Pfam" id="PF01943">
    <property type="entry name" value="Polysacc_synt"/>
    <property type="match status" value="1"/>
</dbReference>
<feature type="transmembrane region" description="Helical" evidence="6">
    <location>
        <begin position="140"/>
        <end position="163"/>
    </location>
</feature>
<evidence type="ECO:0000256" key="3">
    <source>
        <dbReference type="ARBA" id="ARBA00022692"/>
    </source>
</evidence>
<feature type="transmembrane region" description="Helical" evidence="6">
    <location>
        <begin position="54"/>
        <end position="72"/>
    </location>
</feature>
<feature type="transmembrane region" description="Helical" evidence="6">
    <location>
        <begin position="84"/>
        <end position="104"/>
    </location>
</feature>
<organism evidence="7">
    <name type="scientific">Streptococcus suis</name>
    <dbReference type="NCBI Taxonomy" id="1307"/>
    <lineage>
        <taxon>Bacteria</taxon>
        <taxon>Bacillati</taxon>
        <taxon>Bacillota</taxon>
        <taxon>Bacilli</taxon>
        <taxon>Lactobacillales</taxon>
        <taxon>Streptococcaceae</taxon>
        <taxon>Streptococcus</taxon>
    </lineage>
</organism>
<keyword evidence="5 6" id="KW-0472">Membrane</keyword>
<feature type="transmembrane region" description="Helical" evidence="6">
    <location>
        <begin position="319"/>
        <end position="341"/>
    </location>
</feature>
<keyword evidence="4 6" id="KW-1133">Transmembrane helix</keyword>
<evidence type="ECO:0000256" key="4">
    <source>
        <dbReference type="ARBA" id="ARBA00022989"/>
    </source>
</evidence>
<dbReference type="PANTHER" id="PTHR30250:SF11">
    <property type="entry name" value="O-ANTIGEN TRANSPORTER-RELATED"/>
    <property type="match status" value="1"/>
</dbReference>
<evidence type="ECO:0000256" key="2">
    <source>
        <dbReference type="ARBA" id="ARBA00022475"/>
    </source>
</evidence>
<reference evidence="7" key="1">
    <citation type="journal article" date="2015" name="Appl. Environ. Microbiol.">
        <title>Eight Novel Capsular Polysaccharide Synthesis Gene Loci Identified in Nontypeable Streptococcus suis Isolates.</title>
        <authorList>
            <person name="Zheng H."/>
            <person name="Ji S."/>
            <person name="Liu Z."/>
            <person name="Lan R."/>
            <person name="Huang Y."/>
            <person name="Bai X."/>
            <person name="Gottschalk M."/>
            <person name="Xu J."/>
        </authorList>
    </citation>
    <scope>NUCLEOTIDE SEQUENCE</scope>
    <source>
        <strain evidence="7">YS171_seq</strain>
    </source>
</reference>
<keyword evidence="3 6" id="KW-0812">Transmembrane</keyword>
<proteinExistence type="predicted"/>
<feature type="transmembrane region" description="Helical" evidence="6">
    <location>
        <begin position="434"/>
        <end position="456"/>
    </location>
</feature>
<comment type="subcellular location">
    <subcellularLocation>
        <location evidence="1">Cell membrane</location>
        <topology evidence="1">Multi-pass membrane protein</topology>
    </subcellularLocation>
</comment>
<dbReference type="InterPro" id="IPR002797">
    <property type="entry name" value="Polysacc_synth"/>
</dbReference>
<protein>
    <submittedName>
        <fullName evidence="7">Wzx</fullName>
    </submittedName>
</protein>
<evidence type="ECO:0000313" key="7">
    <source>
        <dbReference type="EMBL" id="AKE79912.1"/>
    </source>
</evidence>
<feature type="transmembrane region" description="Helical" evidence="6">
    <location>
        <begin position="293"/>
        <end position="313"/>
    </location>
</feature>
<gene>
    <name evidence="7" type="primary">cpsN</name>
    <name evidence="7" type="ORF">YS171.seq-orf00014</name>
</gene>
<dbReference type="InterPro" id="IPR050833">
    <property type="entry name" value="Poly_Biosynth_Transport"/>
</dbReference>
<dbReference type="AlphaFoldDB" id="A0A0F6S2K8"/>
<keyword evidence="2" id="KW-1003">Cell membrane</keyword>